<reference evidence="2 3" key="1">
    <citation type="submission" date="2019-04" db="EMBL/GenBank/DDBJ databases">
        <title>Chromosome genome assembly for Takifugu flavidus.</title>
        <authorList>
            <person name="Xiao S."/>
        </authorList>
    </citation>
    <scope>NUCLEOTIDE SEQUENCE [LARGE SCALE GENOMIC DNA]</scope>
    <source>
        <strain evidence="2">HTHZ2018</strain>
        <tissue evidence="2">Muscle</tissue>
    </source>
</reference>
<comment type="caution">
    <text evidence="2">The sequence shown here is derived from an EMBL/GenBank/DDBJ whole genome shotgun (WGS) entry which is preliminary data.</text>
</comment>
<protein>
    <submittedName>
        <fullName evidence="2">Uncharacterized protein</fullName>
    </submittedName>
</protein>
<sequence>MESQTELMELHQVDNEWQGSGENWRDEIILLKQALADKEEVLSRSIERWRMGTLYRMEAVKQLRFQRAKLDASSRSFVTLKESHLEQERRFEEELREEELREEDEQLKLQLAFNEETFQKKLSDELAMVHQKHVELQEAMKLQFADKEKRLKTTMAELSQQWEVKEQQWLQQKQRLEEMLEEREMSRQWLVLTSKMEIRRLQRKILKLKDHKKNKSVWTGFCRLLTSLFKRQQS</sequence>
<organism evidence="2 3">
    <name type="scientific">Takifugu flavidus</name>
    <name type="common">sansaifugu</name>
    <dbReference type="NCBI Taxonomy" id="433684"/>
    <lineage>
        <taxon>Eukaryota</taxon>
        <taxon>Metazoa</taxon>
        <taxon>Chordata</taxon>
        <taxon>Craniata</taxon>
        <taxon>Vertebrata</taxon>
        <taxon>Euteleostomi</taxon>
        <taxon>Actinopterygii</taxon>
        <taxon>Neopterygii</taxon>
        <taxon>Teleostei</taxon>
        <taxon>Neoteleostei</taxon>
        <taxon>Acanthomorphata</taxon>
        <taxon>Eupercaria</taxon>
        <taxon>Tetraodontiformes</taxon>
        <taxon>Tetradontoidea</taxon>
        <taxon>Tetraodontidae</taxon>
        <taxon>Takifugu</taxon>
    </lineage>
</organism>
<gene>
    <name evidence="2" type="ORF">D4764_06G0003110</name>
</gene>
<evidence type="ECO:0000313" key="2">
    <source>
        <dbReference type="EMBL" id="TWW58781.1"/>
    </source>
</evidence>
<keyword evidence="1" id="KW-0175">Coiled coil</keyword>
<evidence type="ECO:0000256" key="1">
    <source>
        <dbReference type="SAM" id="Coils"/>
    </source>
</evidence>
<dbReference type="AlphaFoldDB" id="A0A5C6MXB9"/>
<proteinExistence type="predicted"/>
<accession>A0A5C6MXB9</accession>
<feature type="coiled-coil region" evidence="1">
    <location>
        <begin position="81"/>
        <end position="117"/>
    </location>
</feature>
<keyword evidence="3" id="KW-1185">Reference proteome</keyword>
<dbReference type="EMBL" id="RHFK02000019">
    <property type="protein sequence ID" value="TWW58781.1"/>
    <property type="molecule type" value="Genomic_DNA"/>
</dbReference>
<dbReference type="Proteomes" id="UP000324091">
    <property type="component" value="Chromosome 6"/>
</dbReference>
<name>A0A5C6MXB9_9TELE</name>
<evidence type="ECO:0000313" key="3">
    <source>
        <dbReference type="Proteomes" id="UP000324091"/>
    </source>
</evidence>